<keyword evidence="2" id="KW-0812">Transmembrane</keyword>
<gene>
    <name evidence="3" type="ORF">FB382_000504</name>
</gene>
<evidence type="ECO:0008006" key="5">
    <source>
        <dbReference type="Google" id="ProtNLM"/>
    </source>
</evidence>
<dbReference type="RefSeq" id="WP_182536518.1">
    <property type="nucleotide sequence ID" value="NZ_JACGXA010000001.1"/>
</dbReference>
<feature type="region of interest" description="Disordered" evidence="1">
    <location>
        <begin position="296"/>
        <end position="317"/>
    </location>
</feature>
<dbReference type="Proteomes" id="UP000580910">
    <property type="component" value="Unassembled WGS sequence"/>
</dbReference>
<feature type="transmembrane region" description="Helical" evidence="2">
    <location>
        <begin position="37"/>
        <end position="59"/>
    </location>
</feature>
<evidence type="ECO:0000256" key="1">
    <source>
        <dbReference type="SAM" id="MobiDB-lite"/>
    </source>
</evidence>
<dbReference type="EMBL" id="JACGXA010000001">
    <property type="protein sequence ID" value="MBA8802213.1"/>
    <property type="molecule type" value="Genomic_DNA"/>
</dbReference>
<evidence type="ECO:0000256" key="2">
    <source>
        <dbReference type="SAM" id="Phobius"/>
    </source>
</evidence>
<evidence type="ECO:0000313" key="4">
    <source>
        <dbReference type="Proteomes" id="UP000580910"/>
    </source>
</evidence>
<keyword evidence="2" id="KW-1133">Transmembrane helix</keyword>
<reference evidence="3 4" key="1">
    <citation type="submission" date="2020-07" db="EMBL/GenBank/DDBJ databases">
        <title>Sequencing the genomes of 1000 actinobacteria strains.</title>
        <authorList>
            <person name="Klenk H.-P."/>
        </authorList>
    </citation>
    <scope>NUCLEOTIDE SEQUENCE [LARGE SCALE GENOMIC DNA]</scope>
    <source>
        <strain evidence="3 4">DSM 21349</strain>
    </source>
</reference>
<accession>A0A7W3P898</accession>
<keyword evidence="4" id="KW-1185">Reference proteome</keyword>
<name>A0A7W3P898_9ACTN</name>
<sequence>MSDPFEELRHLQQGIDVNPLPASEVRRRGDRMRRRNTAVAVAGGIAAIALVAVPLSIAAGGSNHSAPQPGPATTSPSASADAGAKVSWRQSIPADFPLTQGFPKTNGNDGSPVTVQKPTDVEVFPPCLGYGTQRSAPAPTADRASVTYLGESEDRREAVLAVYDDEDAAIAAMQQLEDDVAGCPSQTHQGTTYLFDAVPSDYGDQSFTWIARVEQGGELSSELTVVQNVRVGNAIHALSYYGAGGATQQVIDYTRQLMATDSAPVLSDLCIFAANPCAEPPQGATAIPADFPILDGYPEDSQAESESYGRSGPDTAQPALRLEACGTKSPAPEATATLTGGWTNPEDFRTRQLVTFATPAAAAAWVRSLTGLWADCPEEQTSDGYTTVRTVLEGEEHATLVTQYRQQGGFTPGLMVTTLVQRGNAVLLSETYNEGGAGQHPDQEVNFQVDEGLSSVQGIVDAMCLYIDRGC</sequence>
<dbReference type="AlphaFoldDB" id="A0A7W3P898"/>
<protein>
    <recommendedName>
        <fullName evidence="5">PknH-like extracellular domain-containing protein</fullName>
    </recommendedName>
</protein>
<feature type="compositionally biased region" description="Low complexity" evidence="1">
    <location>
        <begin position="61"/>
        <end position="84"/>
    </location>
</feature>
<comment type="caution">
    <text evidence="3">The sequence shown here is derived from an EMBL/GenBank/DDBJ whole genome shotgun (WGS) entry which is preliminary data.</text>
</comment>
<organism evidence="3 4">
    <name type="scientific">Nocardioides ginsengisegetis</name>
    <dbReference type="NCBI Taxonomy" id="661491"/>
    <lineage>
        <taxon>Bacteria</taxon>
        <taxon>Bacillati</taxon>
        <taxon>Actinomycetota</taxon>
        <taxon>Actinomycetes</taxon>
        <taxon>Propionibacteriales</taxon>
        <taxon>Nocardioidaceae</taxon>
        <taxon>Nocardioides</taxon>
    </lineage>
</organism>
<feature type="region of interest" description="Disordered" evidence="1">
    <location>
        <begin position="61"/>
        <end position="86"/>
    </location>
</feature>
<keyword evidence="2" id="KW-0472">Membrane</keyword>
<evidence type="ECO:0000313" key="3">
    <source>
        <dbReference type="EMBL" id="MBA8802213.1"/>
    </source>
</evidence>
<proteinExistence type="predicted"/>